<dbReference type="AlphaFoldDB" id="A0A9N8VYF3"/>
<dbReference type="OrthoDB" id="1859733at2759"/>
<protein>
    <submittedName>
        <fullName evidence="2">1516_t:CDS:1</fullName>
    </submittedName>
</protein>
<comment type="caution">
    <text evidence="2">The sequence shown here is derived from an EMBL/GenBank/DDBJ whole genome shotgun (WGS) entry which is preliminary data.</text>
</comment>
<feature type="chain" id="PRO_5040300552" evidence="1">
    <location>
        <begin position="25"/>
        <end position="208"/>
    </location>
</feature>
<dbReference type="Pfam" id="PF11937">
    <property type="entry name" value="DUF3455"/>
    <property type="match status" value="1"/>
</dbReference>
<evidence type="ECO:0000313" key="3">
    <source>
        <dbReference type="Proteomes" id="UP000789706"/>
    </source>
</evidence>
<keyword evidence="1" id="KW-0732">Signal</keyword>
<reference evidence="2" key="1">
    <citation type="submission" date="2021-06" db="EMBL/GenBank/DDBJ databases">
        <authorList>
            <person name="Kallberg Y."/>
            <person name="Tangrot J."/>
            <person name="Rosling A."/>
        </authorList>
    </citation>
    <scope>NUCLEOTIDE SEQUENCE</scope>
    <source>
        <strain evidence="2">AZ414A</strain>
    </source>
</reference>
<sequence length="208" mass="22370">MTKITSVLALVGLVFSCLSLITQAEYDPPTSVGNPEFPEDLVIPPEIAVDLDKNKYAFSLCPIAVVQYKCAAAGWEFVGPLGVLVNDCKDFKEVIDHPDFVTAVSLFDTQTSSTPSGGFRSAIPSDTSSSLFRVETTVDAPNPSEDNAWLRSVAFGQTGTGAFSDVTYLQRVNTKGGIAPSPSLCNSTNNGYVYSSRFSAIILFYKKK</sequence>
<feature type="signal peptide" evidence="1">
    <location>
        <begin position="1"/>
        <end position="24"/>
    </location>
</feature>
<name>A0A9N8VYF3_9GLOM</name>
<organism evidence="2 3">
    <name type="scientific">Diversispora eburnea</name>
    <dbReference type="NCBI Taxonomy" id="1213867"/>
    <lineage>
        <taxon>Eukaryota</taxon>
        <taxon>Fungi</taxon>
        <taxon>Fungi incertae sedis</taxon>
        <taxon>Mucoromycota</taxon>
        <taxon>Glomeromycotina</taxon>
        <taxon>Glomeromycetes</taxon>
        <taxon>Diversisporales</taxon>
        <taxon>Diversisporaceae</taxon>
        <taxon>Diversispora</taxon>
    </lineage>
</organism>
<evidence type="ECO:0000256" key="1">
    <source>
        <dbReference type="SAM" id="SignalP"/>
    </source>
</evidence>
<dbReference type="PROSITE" id="PS51257">
    <property type="entry name" value="PROKAR_LIPOPROTEIN"/>
    <property type="match status" value="1"/>
</dbReference>
<evidence type="ECO:0000313" key="2">
    <source>
        <dbReference type="EMBL" id="CAG8468710.1"/>
    </source>
</evidence>
<dbReference type="EMBL" id="CAJVPK010000182">
    <property type="protein sequence ID" value="CAG8468710.1"/>
    <property type="molecule type" value="Genomic_DNA"/>
</dbReference>
<gene>
    <name evidence="2" type="ORF">DEBURN_LOCUS3052</name>
</gene>
<dbReference type="InterPro" id="IPR021851">
    <property type="entry name" value="DUF3455"/>
</dbReference>
<keyword evidence="3" id="KW-1185">Reference proteome</keyword>
<accession>A0A9N8VYF3</accession>
<proteinExistence type="predicted"/>
<dbReference type="Proteomes" id="UP000789706">
    <property type="component" value="Unassembled WGS sequence"/>
</dbReference>